<reference evidence="3 4" key="1">
    <citation type="submission" date="2014-06" db="EMBL/GenBank/DDBJ databases">
        <title>Evolutionary Origins and Diversification of the Mycorrhizal Mutualists.</title>
        <authorList>
            <consortium name="DOE Joint Genome Institute"/>
            <consortium name="Mycorrhizal Genomics Consortium"/>
            <person name="Kohler A."/>
            <person name="Kuo A."/>
            <person name="Nagy L.G."/>
            <person name="Floudas D."/>
            <person name="Copeland A."/>
            <person name="Barry K.W."/>
            <person name="Cichocki N."/>
            <person name="Veneault-Fourrey C."/>
            <person name="LaButti K."/>
            <person name="Lindquist E.A."/>
            <person name="Lipzen A."/>
            <person name="Lundell T."/>
            <person name="Morin E."/>
            <person name="Murat C."/>
            <person name="Riley R."/>
            <person name="Ohm R."/>
            <person name="Sun H."/>
            <person name="Tunlid A."/>
            <person name="Henrissat B."/>
            <person name="Grigoriev I.V."/>
            <person name="Hibbett D.S."/>
            <person name="Martin F."/>
        </authorList>
    </citation>
    <scope>NUCLEOTIDE SEQUENCE [LARGE SCALE GENOMIC DNA]</scope>
    <source>
        <strain evidence="3 4">FD-325 SS-3</strain>
    </source>
</reference>
<sequence length="846" mass="94307">AEKNSVQTNWSTRLQNEKDLAKKALIAEYSKQITEARAATQTAQAASRTLQDRIQALEAEKNSLQTNFSTLLQNEKDLAKKALDGEYDKQLKDEVERATRDAQASSRTLQARIQALEAEKNSLDTNWSTRLQNEKDLAKKALIAEYSKQISEARTATQTAQANSQTLQARIQALEAEKNSVQTNWSTRLQNEKDVAKKALDAEHAKHLKDEVERETQNLRDRLRDLQSEKKALENNFSTRLLEQTNAANKDMSNELQTLRSQITTIQAQNLASNETPNNVATAASIQQYLIEQGVPDGNLIALVQSSSALSLEIAQLKAQMSGPQPGIRDMRAHALVGKVRVRGRTQADWRKTFKPRDKDPNPPAPANTDRNATAGPSGMSTSTPGDDGAGPSGRSAGRGDDAMDVSGDEGSSSRRPQERRRDRGPEEQENGSSAEGEGRGGRRHRARSRSEERGGNGTQRSSPRRDKGKGRPNHPSGNGGDDSDDGNNSDDRSPRRGRKSNGHRSRPNRDCGDSSAGEDEDEDEDEDEEPKKKRRPISRTRKACLALTCRTVREALGIETDKTVFTCSVTDAITVQAFVEDHGPGPSFKNLPMKLDPAGGINSPWTVMSISNLAGVVLERSYKDPKVKKRKDLAYFEEMVRERFRHLIDMWKEMEPRVTRDLVWETPEQAAERFLEHHKVSGVNRRDRARLSTKFNARLSAIAAMAIATEEAGAHDASDKWHHLHTMVETLTVHGMSSEESSEENGFAVMRVRNMPWRRPIGPELQLIDSIHTKKPELFAAGAKPVPRTRDGDRQSSRREAVRRLPTPFYDAEWLKGQTSWGTTLVNPRDKVKFDFIPRGSLPPL</sequence>
<dbReference type="OrthoDB" id="3269403at2759"/>
<dbReference type="PANTHER" id="PTHR45615">
    <property type="entry name" value="MYOSIN HEAVY CHAIN, NON-MUSCLE"/>
    <property type="match status" value="1"/>
</dbReference>
<gene>
    <name evidence="3" type="ORF">PLICRDRAFT_179492</name>
</gene>
<evidence type="ECO:0000313" key="3">
    <source>
        <dbReference type="EMBL" id="KII84691.1"/>
    </source>
</evidence>
<keyword evidence="4" id="KW-1185">Reference proteome</keyword>
<feature type="compositionally biased region" description="Basic and acidic residues" evidence="2">
    <location>
        <begin position="412"/>
        <end position="427"/>
    </location>
</feature>
<protein>
    <submittedName>
        <fullName evidence="3">Uncharacterized protein</fullName>
    </submittedName>
</protein>
<name>A0A0C9SL14_PLICR</name>
<feature type="compositionally biased region" description="Basic and acidic residues" evidence="2">
    <location>
        <begin position="346"/>
        <end position="361"/>
    </location>
</feature>
<feature type="coiled-coil region" evidence="1">
    <location>
        <begin position="157"/>
        <end position="269"/>
    </location>
</feature>
<feature type="compositionally biased region" description="Acidic residues" evidence="2">
    <location>
        <begin position="517"/>
        <end position="529"/>
    </location>
</feature>
<organism evidence="3 4">
    <name type="scientific">Plicaturopsis crispa FD-325 SS-3</name>
    <dbReference type="NCBI Taxonomy" id="944288"/>
    <lineage>
        <taxon>Eukaryota</taxon>
        <taxon>Fungi</taxon>
        <taxon>Dikarya</taxon>
        <taxon>Basidiomycota</taxon>
        <taxon>Agaricomycotina</taxon>
        <taxon>Agaricomycetes</taxon>
        <taxon>Agaricomycetidae</taxon>
        <taxon>Amylocorticiales</taxon>
        <taxon>Amylocorticiaceae</taxon>
        <taxon>Plicatura</taxon>
        <taxon>Plicaturopsis crispa</taxon>
    </lineage>
</organism>
<dbReference type="PANTHER" id="PTHR45615:SF80">
    <property type="entry name" value="GRIP DOMAIN-CONTAINING PROTEIN"/>
    <property type="match status" value="1"/>
</dbReference>
<evidence type="ECO:0000313" key="4">
    <source>
        <dbReference type="Proteomes" id="UP000053263"/>
    </source>
</evidence>
<feature type="compositionally biased region" description="Basic and acidic residues" evidence="2">
    <location>
        <begin position="789"/>
        <end position="803"/>
    </location>
</feature>
<evidence type="ECO:0000256" key="1">
    <source>
        <dbReference type="SAM" id="Coils"/>
    </source>
</evidence>
<feature type="coiled-coil region" evidence="1">
    <location>
        <begin position="99"/>
        <end position="126"/>
    </location>
</feature>
<feature type="region of interest" description="Disordered" evidence="2">
    <location>
        <begin position="339"/>
        <end position="538"/>
    </location>
</feature>
<dbReference type="Proteomes" id="UP000053263">
    <property type="component" value="Unassembled WGS sequence"/>
</dbReference>
<accession>A0A0C9SL14</accession>
<feature type="non-terminal residue" evidence="3">
    <location>
        <position position="846"/>
    </location>
</feature>
<feature type="coiled-coil region" evidence="1">
    <location>
        <begin position="40"/>
        <end position="74"/>
    </location>
</feature>
<keyword evidence="1" id="KW-0175">Coiled coil</keyword>
<dbReference type="EMBL" id="KN832570">
    <property type="protein sequence ID" value="KII84691.1"/>
    <property type="molecule type" value="Genomic_DNA"/>
</dbReference>
<proteinExistence type="predicted"/>
<feature type="compositionally biased region" description="Basic residues" evidence="2">
    <location>
        <begin position="496"/>
        <end position="507"/>
    </location>
</feature>
<dbReference type="HOGENOM" id="CLU_336989_0_0_1"/>
<evidence type="ECO:0000256" key="2">
    <source>
        <dbReference type="SAM" id="MobiDB-lite"/>
    </source>
</evidence>
<feature type="region of interest" description="Disordered" evidence="2">
    <location>
        <begin position="784"/>
        <end position="803"/>
    </location>
</feature>
<dbReference type="AlphaFoldDB" id="A0A0C9SL14"/>